<evidence type="ECO:0000256" key="2">
    <source>
        <dbReference type="ARBA" id="ARBA00022490"/>
    </source>
</evidence>
<keyword evidence="8" id="KW-1185">Reference proteome</keyword>
<evidence type="ECO:0000256" key="5">
    <source>
        <dbReference type="ARBA" id="ARBA00038014"/>
    </source>
</evidence>
<dbReference type="InterPro" id="IPR026507">
    <property type="entry name" value="PIRC1/2"/>
</dbReference>
<organism evidence="7 8">
    <name type="scientific">Sphenodon punctatus</name>
    <name type="common">Tuatara</name>
    <name type="synonym">Hatteria punctata</name>
    <dbReference type="NCBI Taxonomy" id="8508"/>
    <lineage>
        <taxon>Eukaryota</taxon>
        <taxon>Metazoa</taxon>
        <taxon>Chordata</taxon>
        <taxon>Craniata</taxon>
        <taxon>Vertebrata</taxon>
        <taxon>Euteleostomi</taxon>
        <taxon>Lepidosauria</taxon>
        <taxon>Sphenodontia</taxon>
        <taxon>Sphenodontidae</taxon>
        <taxon>Sphenodon</taxon>
    </lineage>
</organism>
<evidence type="ECO:0000256" key="1">
    <source>
        <dbReference type="ARBA" id="ARBA00004430"/>
    </source>
</evidence>
<dbReference type="PANTHER" id="PTHR20899">
    <property type="entry name" value="PIERCE HOMOLOG"/>
    <property type="match status" value="1"/>
</dbReference>
<dbReference type="Ensembl" id="ENSSPUT00000024502.1">
    <property type="protein sequence ID" value="ENSSPUP00000022982.1"/>
    <property type="gene ID" value="ENSSPUG00000017632.1"/>
</dbReference>
<dbReference type="GO" id="GO:0071494">
    <property type="term" value="P:cellular response to UV-C"/>
    <property type="evidence" value="ECO:0007669"/>
    <property type="project" value="Ensembl"/>
</dbReference>
<dbReference type="GeneTree" id="ENSGT00940000154745"/>
<protein>
    <submittedName>
        <fullName evidence="7">Piercer of microtubule wall 1</fullName>
    </submittedName>
</protein>
<dbReference type="GO" id="GO:0006974">
    <property type="term" value="P:DNA damage response"/>
    <property type="evidence" value="ECO:0007669"/>
    <property type="project" value="Ensembl"/>
</dbReference>
<dbReference type="GO" id="GO:0036126">
    <property type="term" value="C:sperm flagellum"/>
    <property type="evidence" value="ECO:0007669"/>
    <property type="project" value="Ensembl"/>
</dbReference>
<dbReference type="GO" id="GO:0035082">
    <property type="term" value="P:axoneme assembly"/>
    <property type="evidence" value="ECO:0007669"/>
    <property type="project" value="Ensembl"/>
</dbReference>
<keyword evidence="4" id="KW-0966">Cell projection</keyword>
<gene>
    <name evidence="7" type="primary">PIERCE1</name>
</gene>
<dbReference type="GO" id="GO:0005634">
    <property type="term" value="C:nucleus"/>
    <property type="evidence" value="ECO:0007669"/>
    <property type="project" value="Ensembl"/>
</dbReference>
<dbReference type="OMA" id="MFRNNTF"/>
<accession>A0A8D0LBL3</accession>
<evidence type="ECO:0000256" key="3">
    <source>
        <dbReference type="ARBA" id="ARBA00023212"/>
    </source>
</evidence>
<dbReference type="PANTHER" id="PTHR20899:SF1">
    <property type="entry name" value="PIERCER OF MICROTUBULE WALL 1 PROTEIN"/>
    <property type="match status" value="1"/>
</dbReference>
<dbReference type="GO" id="GO:0061966">
    <property type="term" value="P:establishment of left/right asymmetry"/>
    <property type="evidence" value="ECO:0007669"/>
    <property type="project" value="Ensembl"/>
</dbReference>
<evidence type="ECO:0000313" key="8">
    <source>
        <dbReference type="Proteomes" id="UP000694392"/>
    </source>
</evidence>
<dbReference type="Pfam" id="PF14892">
    <property type="entry name" value="PIRC1_2"/>
    <property type="match status" value="1"/>
</dbReference>
<dbReference type="AlphaFoldDB" id="A0A8D0LBL3"/>
<feature type="region of interest" description="Disordered" evidence="6">
    <location>
        <begin position="1"/>
        <end position="22"/>
    </location>
</feature>
<dbReference type="GO" id="GO:0160111">
    <property type="term" value="C:axonemal A tubule inner sheath"/>
    <property type="evidence" value="ECO:0007669"/>
    <property type="project" value="Ensembl"/>
</dbReference>
<comment type="subcellular location">
    <subcellularLocation>
        <location evidence="1">Cytoplasm</location>
        <location evidence="1">Cytoskeleton</location>
        <location evidence="1">Cilium axoneme</location>
    </subcellularLocation>
</comment>
<keyword evidence="3" id="KW-0206">Cytoskeleton</keyword>
<dbReference type="Proteomes" id="UP000694392">
    <property type="component" value="Unplaced"/>
</dbReference>
<evidence type="ECO:0000256" key="6">
    <source>
        <dbReference type="SAM" id="MobiDB-lite"/>
    </source>
</evidence>
<sequence>MTEEEHQPEAAATGEKKAEEEAKIQRTSDCYQINPNLPTRFNHPQWFRGYRTKASNPMYRTTSMDYGGKAPTVHEMPTCFHVTSHAFSIHLGKAGMYKNNGLNTYIEKSDVTGPDNYITFFDTFDFHPSYNVSRPSHCE</sequence>
<comment type="similarity">
    <text evidence="5">Belongs to the PIERCE1 family.</text>
</comment>
<proteinExistence type="inferred from homology"/>
<evidence type="ECO:0000256" key="4">
    <source>
        <dbReference type="ARBA" id="ARBA00023273"/>
    </source>
</evidence>
<evidence type="ECO:0000313" key="7">
    <source>
        <dbReference type="Ensembl" id="ENSSPUP00000022982.1"/>
    </source>
</evidence>
<reference evidence="7" key="2">
    <citation type="submission" date="2025-09" db="UniProtKB">
        <authorList>
            <consortium name="Ensembl"/>
        </authorList>
    </citation>
    <scope>IDENTIFICATION</scope>
</reference>
<keyword evidence="2" id="KW-0963">Cytoplasm</keyword>
<reference evidence="7" key="1">
    <citation type="submission" date="2025-08" db="UniProtKB">
        <authorList>
            <consortium name="Ensembl"/>
        </authorList>
    </citation>
    <scope>IDENTIFICATION</scope>
</reference>
<dbReference type="GO" id="GO:0030317">
    <property type="term" value="P:flagellated sperm motility"/>
    <property type="evidence" value="ECO:0007669"/>
    <property type="project" value="Ensembl"/>
</dbReference>
<name>A0A8D0LBL3_SPHPU</name>
<dbReference type="GO" id="GO:0010468">
    <property type="term" value="P:regulation of gene expression"/>
    <property type="evidence" value="ECO:0007669"/>
    <property type="project" value="Ensembl"/>
</dbReference>